<dbReference type="Pfam" id="PF18742">
    <property type="entry name" value="DpnII-MboI"/>
    <property type="match status" value="1"/>
</dbReference>
<evidence type="ECO:0000313" key="1">
    <source>
        <dbReference type="EMBL" id="USR38294.1"/>
    </source>
</evidence>
<evidence type="ECO:0000313" key="2">
    <source>
        <dbReference type="Proteomes" id="UP001054897"/>
    </source>
</evidence>
<dbReference type="RefSeq" id="WP_129481471.1">
    <property type="nucleotide sequence ID" value="NZ_CP099397.1"/>
</dbReference>
<sequence>MVSVERENAYQLREYLHRKVIESAHADPFKSIFLHFLGLSKDGAPAFDFATLSLYQRCAIAGLGVLEETVSSQDVSRLLGQAAKIDSTPRPWVSDMFGVMAVKWLAGQLNNSRIACEFENWTSGFLAQQAGGDHLNLFEKDIAAYVRSGESAIYASACVPLFLHYHDIQRIDDHRSRMALIDRFMGEFRAQTQGDASTALLSLMVYVFDQVNQDMAVVPPKGWSLDDLLGFLEHIPVGLKRWTWEDTGRTRGADPVKWLVENEYHVQNLLYVLLGPIFNDIADEVNLQPVGQKNPRIDLYLPSLHTIIEVKYRKDAKKSFPTLIGEIAEDASLYRADAKYEDAHIVSFLWDCTRATQEHAKFKEGVLKIDGINGCVVVSAPSTMDDRPQG</sequence>
<dbReference type="Proteomes" id="UP001054897">
    <property type="component" value="Chromosome"/>
</dbReference>
<dbReference type="EMBL" id="CP099397">
    <property type="protein sequence ID" value="USR38294.1"/>
    <property type="molecule type" value="Genomic_DNA"/>
</dbReference>
<dbReference type="GeneID" id="300082633"/>
<proteinExistence type="predicted"/>
<gene>
    <name evidence="1" type="ORF">L1F06_016655</name>
</gene>
<name>A0ABY5A354_9GAMM</name>
<keyword evidence="2" id="KW-1185">Reference proteome</keyword>
<accession>A0ABY5A354</accession>
<protein>
    <submittedName>
        <fullName evidence="1">Uncharacterized protein</fullName>
    </submittedName>
</protein>
<reference evidence="1" key="1">
    <citation type="submission" date="2022-06" db="EMBL/GenBank/DDBJ databases">
        <title>Complete genome of Pseudomonas hydrolytica DSWY01T.</title>
        <authorList>
            <person name="Jung J."/>
            <person name="Jeon C.O."/>
        </authorList>
    </citation>
    <scope>NUCLEOTIDE SEQUENCE</scope>
    <source>
        <strain evidence="1">DSWY01</strain>
    </source>
</reference>
<organism evidence="1 2">
    <name type="scientific">Ectopseudomonas hydrolytica</name>
    <dbReference type="NCBI Taxonomy" id="2493633"/>
    <lineage>
        <taxon>Bacteria</taxon>
        <taxon>Pseudomonadati</taxon>
        <taxon>Pseudomonadota</taxon>
        <taxon>Gammaproteobacteria</taxon>
        <taxon>Pseudomonadales</taxon>
        <taxon>Pseudomonadaceae</taxon>
        <taxon>Ectopseudomonas</taxon>
    </lineage>
</organism>